<dbReference type="GO" id="GO:0034314">
    <property type="term" value="P:Arp2/3 complex-mediated actin nucleation"/>
    <property type="evidence" value="ECO:0007669"/>
    <property type="project" value="InterPro"/>
</dbReference>
<dbReference type="Proteomes" id="UP000270296">
    <property type="component" value="Unassembled WGS sequence"/>
</dbReference>
<dbReference type="GO" id="GO:0043014">
    <property type="term" value="F:alpha-tubulin binding"/>
    <property type="evidence" value="ECO:0007669"/>
    <property type="project" value="InterPro"/>
</dbReference>
<dbReference type="OrthoDB" id="307871at2759"/>
<evidence type="ECO:0000256" key="2">
    <source>
        <dbReference type="SAM" id="MobiDB-lite"/>
    </source>
</evidence>
<dbReference type="GO" id="GO:0005769">
    <property type="term" value="C:early endosome"/>
    <property type="evidence" value="ECO:0007669"/>
    <property type="project" value="InterPro"/>
</dbReference>
<evidence type="ECO:0000256" key="1">
    <source>
        <dbReference type="ARBA" id="ARBA00023203"/>
    </source>
</evidence>
<dbReference type="GO" id="GO:0043015">
    <property type="term" value="F:gamma-tubulin binding"/>
    <property type="evidence" value="ECO:0007669"/>
    <property type="project" value="TreeGrafter"/>
</dbReference>
<evidence type="ECO:0000313" key="5">
    <source>
        <dbReference type="Proteomes" id="UP000270296"/>
    </source>
</evidence>
<dbReference type="PROSITE" id="PS52001">
    <property type="entry name" value="AD"/>
    <property type="match status" value="1"/>
</dbReference>
<feature type="region of interest" description="Disordered" evidence="2">
    <location>
        <begin position="221"/>
        <end position="250"/>
    </location>
</feature>
<dbReference type="GO" id="GO:0071203">
    <property type="term" value="C:WASH complex"/>
    <property type="evidence" value="ECO:0007669"/>
    <property type="project" value="InterPro"/>
</dbReference>
<sequence>MEGWSIQSVKVLSEECNDSVRRIIEQFFQPVAESTEQVAARKEIVKDWLQRSAVQFQEVGNDIVIFHGVLKITPPYTLDSLESQNAVVLARVEEACIEEVIRGKFSLQMDTFELTLVSTDVGREEALLQIADAVEKYITKPHSLKEQKSFSGKRSESSQKVATATTSDFKEAPVALVKQGTVEIAGPPLDYADKFLPVPSFNVPDVLPDLPGGALAERSLAVDKDKNEESCQKSTSAEQNTAVPESASVMPSLAVPEKSFSAESAPSLLSVPPPPPPPNVPPPSLDSPLPNFLSANVSVQKTAGNTRADLMAAIRKAGGAEKFSFRSVADEKRRKKLEKNKADEFRKDIASKVGSNSIMDDLKTALENRRKGITGRLQGNSTEKRNTPDEVMKRLADSFPTPECTVLNDLEIPEDDWNS</sequence>
<dbReference type="GO" id="GO:0042147">
    <property type="term" value="P:retrograde transport, endosome to Golgi"/>
    <property type="evidence" value="ECO:0007669"/>
    <property type="project" value="TreeGrafter"/>
</dbReference>
<dbReference type="AlphaFoldDB" id="A0A3P8B350"/>
<protein>
    <recommendedName>
        <fullName evidence="3">AD domain-containing protein</fullName>
    </recommendedName>
</protein>
<dbReference type="GO" id="GO:0032456">
    <property type="term" value="P:endocytic recycling"/>
    <property type="evidence" value="ECO:0007669"/>
    <property type="project" value="TreeGrafter"/>
</dbReference>
<dbReference type="GO" id="GO:0006887">
    <property type="term" value="P:exocytosis"/>
    <property type="evidence" value="ECO:0007669"/>
    <property type="project" value="TreeGrafter"/>
</dbReference>
<name>A0A3P8B350_9BILA</name>
<dbReference type="EMBL" id="UZAM01008252">
    <property type="protein sequence ID" value="VDP04018.1"/>
    <property type="molecule type" value="Genomic_DNA"/>
</dbReference>
<dbReference type="InterPro" id="IPR028290">
    <property type="entry name" value="WASH1"/>
</dbReference>
<feature type="compositionally biased region" description="Pro residues" evidence="2">
    <location>
        <begin position="271"/>
        <end position="285"/>
    </location>
</feature>
<gene>
    <name evidence="4" type="ORF">SBAD_LOCUS4324</name>
</gene>
<feature type="compositionally biased region" description="Polar residues" evidence="2">
    <location>
        <begin position="232"/>
        <end position="243"/>
    </location>
</feature>
<organism evidence="4 5">
    <name type="scientific">Soboliphyme baturini</name>
    <dbReference type="NCBI Taxonomy" id="241478"/>
    <lineage>
        <taxon>Eukaryota</taxon>
        <taxon>Metazoa</taxon>
        <taxon>Ecdysozoa</taxon>
        <taxon>Nematoda</taxon>
        <taxon>Enoplea</taxon>
        <taxon>Dorylaimia</taxon>
        <taxon>Dioctophymatida</taxon>
        <taxon>Dioctophymatoidea</taxon>
        <taxon>Soboliphymatidae</taxon>
        <taxon>Soboliphyme</taxon>
    </lineage>
</organism>
<dbReference type="InterPro" id="IPR047574">
    <property type="entry name" value="AD"/>
</dbReference>
<dbReference type="GO" id="GO:0055037">
    <property type="term" value="C:recycling endosome"/>
    <property type="evidence" value="ECO:0007669"/>
    <property type="project" value="TreeGrafter"/>
</dbReference>
<proteinExistence type="predicted"/>
<keyword evidence="5" id="KW-1185">Reference proteome</keyword>
<feature type="region of interest" description="Disordered" evidence="2">
    <location>
        <begin position="264"/>
        <end position="291"/>
    </location>
</feature>
<feature type="domain" description="AD" evidence="3">
    <location>
        <begin position="9"/>
        <end position="109"/>
    </location>
</feature>
<dbReference type="PANTHER" id="PTHR23331">
    <property type="entry name" value="CXYORF1"/>
    <property type="match status" value="1"/>
</dbReference>
<dbReference type="GO" id="GO:0005829">
    <property type="term" value="C:cytosol"/>
    <property type="evidence" value="ECO:0007669"/>
    <property type="project" value="GOC"/>
</dbReference>
<feature type="region of interest" description="Disordered" evidence="2">
    <location>
        <begin position="369"/>
        <end position="390"/>
    </location>
</feature>
<dbReference type="GO" id="GO:0003779">
    <property type="term" value="F:actin binding"/>
    <property type="evidence" value="ECO:0007669"/>
    <property type="project" value="UniProtKB-KW"/>
</dbReference>
<reference evidence="4 5" key="1">
    <citation type="submission" date="2018-11" db="EMBL/GenBank/DDBJ databases">
        <authorList>
            <consortium name="Pathogen Informatics"/>
        </authorList>
    </citation>
    <scope>NUCLEOTIDE SEQUENCE [LARGE SCALE GENOMIC DNA]</scope>
</reference>
<keyword evidence="1" id="KW-0009">Actin-binding</keyword>
<accession>A0A3P8B350</accession>
<evidence type="ECO:0000259" key="3">
    <source>
        <dbReference type="PROSITE" id="PS52001"/>
    </source>
</evidence>
<dbReference type="PANTHER" id="PTHR23331:SF1">
    <property type="entry name" value="WASH COMPLEX SUBUNIT 1"/>
    <property type="match status" value="1"/>
</dbReference>
<feature type="compositionally biased region" description="Basic and acidic residues" evidence="2">
    <location>
        <begin position="221"/>
        <end position="231"/>
    </location>
</feature>
<evidence type="ECO:0000313" key="4">
    <source>
        <dbReference type="EMBL" id="VDP04018.1"/>
    </source>
</evidence>